<dbReference type="AlphaFoldDB" id="A0A9X1X4E3"/>
<dbReference type="EMBL" id="JALJEJ010000004">
    <property type="protein sequence ID" value="MCJ8210336.1"/>
    <property type="molecule type" value="Genomic_DNA"/>
</dbReference>
<evidence type="ECO:0000313" key="2">
    <source>
        <dbReference type="EMBL" id="MCJ8210336.1"/>
    </source>
</evidence>
<evidence type="ECO:0000256" key="1">
    <source>
        <dbReference type="SAM" id="Phobius"/>
    </source>
</evidence>
<evidence type="ECO:0000313" key="3">
    <source>
        <dbReference type="Proteomes" id="UP001139450"/>
    </source>
</evidence>
<name>A0A9X1X4E3_9SPHI</name>
<keyword evidence="1" id="KW-1133">Transmembrane helix</keyword>
<keyword evidence="3" id="KW-1185">Reference proteome</keyword>
<keyword evidence="1" id="KW-0472">Membrane</keyword>
<gene>
    <name evidence="2" type="ORF">MUY27_11510</name>
</gene>
<organism evidence="2 3">
    <name type="scientific">Mucilaginibacter straminoryzae</name>
    <dbReference type="NCBI Taxonomy" id="2932774"/>
    <lineage>
        <taxon>Bacteria</taxon>
        <taxon>Pseudomonadati</taxon>
        <taxon>Bacteroidota</taxon>
        <taxon>Sphingobacteriia</taxon>
        <taxon>Sphingobacteriales</taxon>
        <taxon>Sphingobacteriaceae</taxon>
        <taxon>Mucilaginibacter</taxon>
    </lineage>
</organism>
<comment type="caution">
    <text evidence="2">The sequence shown here is derived from an EMBL/GenBank/DDBJ whole genome shotgun (WGS) entry which is preliminary data.</text>
</comment>
<accession>A0A9X1X4E3</accession>
<dbReference type="RefSeq" id="WP_245130172.1">
    <property type="nucleotide sequence ID" value="NZ_JALJEJ010000004.1"/>
</dbReference>
<proteinExistence type="predicted"/>
<feature type="transmembrane region" description="Helical" evidence="1">
    <location>
        <begin position="92"/>
        <end position="111"/>
    </location>
</feature>
<sequence length="176" mass="19762">MPFPFSVSYTKRLKAVITDDNLQQVLDYIQKTIVENKGDNVLIQDNTVSYGGTTGAVRGSLFGMVDGGMFSLVTIDRGTTLYYKVVMRRNSILSIILATIFAMGTLCTTGFSQSWLFSLVAFIFISCGNAMISWFMHEDFGFQIVSNIDRLIGFKDEVSNIDKKHDSDSEKLKSWF</sequence>
<protein>
    <submittedName>
        <fullName evidence="2">Uncharacterized protein</fullName>
    </submittedName>
</protein>
<feature type="transmembrane region" description="Helical" evidence="1">
    <location>
        <begin position="117"/>
        <end position="136"/>
    </location>
</feature>
<keyword evidence="1" id="KW-0812">Transmembrane</keyword>
<dbReference type="Proteomes" id="UP001139450">
    <property type="component" value="Unassembled WGS sequence"/>
</dbReference>
<reference evidence="2" key="1">
    <citation type="submission" date="2022-04" db="EMBL/GenBank/DDBJ databases">
        <title>Mucilaginibacter sp. RS28 isolated from freshwater.</title>
        <authorList>
            <person name="Ko S.-R."/>
        </authorList>
    </citation>
    <scope>NUCLEOTIDE SEQUENCE</scope>
    <source>
        <strain evidence="2">RS28</strain>
    </source>
</reference>